<keyword evidence="3 5" id="KW-1133">Transmembrane helix</keyword>
<proteinExistence type="predicted"/>
<feature type="transmembrane region" description="Helical" evidence="5">
    <location>
        <begin position="55"/>
        <end position="74"/>
    </location>
</feature>
<dbReference type="EMBL" id="NFKK01000019">
    <property type="protein sequence ID" value="OUP51622.1"/>
    <property type="molecule type" value="Genomic_DNA"/>
</dbReference>
<evidence type="ECO:0000313" key="7">
    <source>
        <dbReference type="EMBL" id="OUP51622.1"/>
    </source>
</evidence>
<organism evidence="7 8">
    <name type="scientific">Butyricicoccus pullicaecorum</name>
    <dbReference type="NCBI Taxonomy" id="501571"/>
    <lineage>
        <taxon>Bacteria</taxon>
        <taxon>Bacillati</taxon>
        <taxon>Bacillota</taxon>
        <taxon>Clostridia</taxon>
        <taxon>Eubacteriales</taxon>
        <taxon>Butyricicoccaceae</taxon>
        <taxon>Butyricicoccus</taxon>
    </lineage>
</organism>
<dbReference type="AlphaFoldDB" id="A0A1Y4LC38"/>
<protein>
    <submittedName>
        <fullName evidence="7">FUSC family protein</fullName>
    </submittedName>
</protein>
<comment type="caution">
    <text evidence="7">The sequence shown here is derived from an EMBL/GenBank/DDBJ whole genome shotgun (WGS) entry which is preliminary data.</text>
</comment>
<feature type="transmembrane region" description="Helical" evidence="5">
    <location>
        <begin position="159"/>
        <end position="176"/>
    </location>
</feature>
<feature type="transmembrane region" description="Helical" evidence="5">
    <location>
        <begin position="250"/>
        <end position="271"/>
    </location>
</feature>
<evidence type="ECO:0000313" key="8">
    <source>
        <dbReference type="Proteomes" id="UP000195897"/>
    </source>
</evidence>
<keyword evidence="4 5" id="KW-0472">Membrane</keyword>
<comment type="subcellular location">
    <subcellularLocation>
        <location evidence="1">Membrane</location>
        <topology evidence="1">Multi-pass membrane protein</topology>
    </subcellularLocation>
</comment>
<dbReference type="RefSeq" id="WP_087374223.1">
    <property type="nucleotide sequence ID" value="NZ_NFKK01000019.1"/>
</dbReference>
<reference evidence="8" key="1">
    <citation type="submission" date="2017-04" db="EMBL/GenBank/DDBJ databases">
        <title>Function of individual gut microbiota members based on whole genome sequencing of pure cultures obtained from chicken caecum.</title>
        <authorList>
            <person name="Medvecky M."/>
            <person name="Cejkova D."/>
            <person name="Polansky O."/>
            <person name="Karasova D."/>
            <person name="Kubasova T."/>
            <person name="Cizek A."/>
            <person name="Rychlik I."/>
        </authorList>
    </citation>
    <scope>NUCLEOTIDE SEQUENCE [LARGE SCALE GENOMIC DNA]</scope>
    <source>
        <strain evidence="8">An180</strain>
    </source>
</reference>
<evidence type="ECO:0000256" key="4">
    <source>
        <dbReference type="ARBA" id="ARBA00023136"/>
    </source>
</evidence>
<feature type="domain" description="Integral membrane bound transporter" evidence="6">
    <location>
        <begin position="215"/>
        <end position="335"/>
    </location>
</feature>
<accession>A0A1Y4LC38</accession>
<evidence type="ECO:0000256" key="2">
    <source>
        <dbReference type="ARBA" id="ARBA00022692"/>
    </source>
</evidence>
<dbReference type="InterPro" id="IPR049453">
    <property type="entry name" value="Memb_transporter_dom"/>
</dbReference>
<evidence type="ECO:0000256" key="5">
    <source>
        <dbReference type="SAM" id="Phobius"/>
    </source>
</evidence>
<feature type="transmembrane region" description="Helical" evidence="5">
    <location>
        <begin position="29"/>
        <end position="49"/>
    </location>
</feature>
<sequence length="356" mass="39546">MKFYDALQMDPSILKRKIAACETRKEKTYYWVAMAVRSALIVAFAIVFISLLSGIFGANNTPLAVALFCMMLGIRFVNFEYCVGDSLITLAAVLAILVFVPSLAAVLPPVLLIPLHFAAFFALLYMTTKRPEMGNGGLYNFAYIYLTGNPVFGEDLVRRVLLAIVGYVICGAILFFKHRHQHKTVRFHHVIRKFDLTSQAHLWQLRMALGVSLILTAGQVFDVERFMWMGFACASLLSEYPYCGSTATRFWQRIVGVIAGSCAFFVLYQILPESMHSLMGPLGGLCLGFCVDYRYKTAMNCFGALMLGTGIYGLHGAVILRIVDTVLGVTFALVFAAIFHRLAAVRLLHDAQENQG</sequence>
<keyword evidence="2 5" id="KW-0812">Transmembrane</keyword>
<evidence type="ECO:0000256" key="1">
    <source>
        <dbReference type="ARBA" id="ARBA00004141"/>
    </source>
</evidence>
<dbReference type="Pfam" id="PF13515">
    <property type="entry name" value="FUSC_2"/>
    <property type="match status" value="1"/>
</dbReference>
<evidence type="ECO:0000256" key="3">
    <source>
        <dbReference type="ARBA" id="ARBA00022989"/>
    </source>
</evidence>
<evidence type="ECO:0000259" key="6">
    <source>
        <dbReference type="Pfam" id="PF13515"/>
    </source>
</evidence>
<dbReference type="Proteomes" id="UP000195897">
    <property type="component" value="Unassembled WGS sequence"/>
</dbReference>
<name>A0A1Y4LC38_9FIRM</name>
<gene>
    <name evidence="7" type="ORF">B5F17_12290</name>
</gene>
<dbReference type="GO" id="GO:0016020">
    <property type="term" value="C:membrane"/>
    <property type="evidence" value="ECO:0007669"/>
    <property type="project" value="UniProtKB-SubCell"/>
</dbReference>